<dbReference type="Pfam" id="PF02892">
    <property type="entry name" value="zf-BED"/>
    <property type="match status" value="1"/>
</dbReference>
<evidence type="ECO:0000313" key="7">
    <source>
        <dbReference type="EMBL" id="KAG9484021.1"/>
    </source>
</evidence>
<protein>
    <recommendedName>
        <fullName evidence="6">BED-type domain-containing protein</fullName>
    </recommendedName>
</protein>
<dbReference type="PROSITE" id="PS50808">
    <property type="entry name" value="ZF_BED"/>
    <property type="match status" value="1"/>
</dbReference>
<dbReference type="PANTHER" id="PTHR47241">
    <property type="entry name" value="FINGER PROTEIN, PUTATIVE-RELATED"/>
    <property type="match status" value="1"/>
</dbReference>
<comment type="caution">
    <text evidence="7">The sequence shown here is derived from an EMBL/GenBank/DDBJ whole genome shotgun (WGS) entry which is preliminary data.</text>
</comment>
<evidence type="ECO:0000256" key="2">
    <source>
        <dbReference type="ARBA" id="ARBA00022771"/>
    </source>
</evidence>
<organism evidence="7 8">
    <name type="scientific">Eleutherodactylus coqui</name>
    <name type="common">Puerto Rican coqui</name>
    <dbReference type="NCBI Taxonomy" id="57060"/>
    <lineage>
        <taxon>Eukaryota</taxon>
        <taxon>Metazoa</taxon>
        <taxon>Chordata</taxon>
        <taxon>Craniata</taxon>
        <taxon>Vertebrata</taxon>
        <taxon>Euteleostomi</taxon>
        <taxon>Amphibia</taxon>
        <taxon>Batrachia</taxon>
        <taxon>Anura</taxon>
        <taxon>Neobatrachia</taxon>
        <taxon>Hyloidea</taxon>
        <taxon>Eleutherodactylidae</taxon>
        <taxon>Eleutherodactylinae</taxon>
        <taxon>Eleutherodactylus</taxon>
        <taxon>Eleutherodactylus</taxon>
    </lineage>
</organism>
<evidence type="ECO:0000256" key="5">
    <source>
        <dbReference type="SAM" id="MobiDB-lite"/>
    </source>
</evidence>
<dbReference type="GO" id="GO:0008270">
    <property type="term" value="F:zinc ion binding"/>
    <property type="evidence" value="ECO:0007669"/>
    <property type="project" value="UniProtKB-KW"/>
</dbReference>
<dbReference type="AlphaFoldDB" id="A0A8J6FAZ4"/>
<feature type="compositionally biased region" description="Polar residues" evidence="5">
    <location>
        <begin position="347"/>
        <end position="359"/>
    </location>
</feature>
<feature type="compositionally biased region" description="Polar residues" evidence="5">
    <location>
        <begin position="238"/>
        <end position="250"/>
    </location>
</feature>
<feature type="domain" description="BED-type" evidence="6">
    <location>
        <begin position="164"/>
        <end position="221"/>
    </location>
</feature>
<evidence type="ECO:0000256" key="4">
    <source>
        <dbReference type="PROSITE-ProRule" id="PRU00027"/>
    </source>
</evidence>
<dbReference type="SUPFAM" id="SSF57667">
    <property type="entry name" value="beta-beta-alpha zinc fingers"/>
    <property type="match status" value="1"/>
</dbReference>
<evidence type="ECO:0000256" key="1">
    <source>
        <dbReference type="ARBA" id="ARBA00022723"/>
    </source>
</evidence>
<evidence type="ECO:0000256" key="3">
    <source>
        <dbReference type="ARBA" id="ARBA00022833"/>
    </source>
</evidence>
<name>A0A8J6FAZ4_ELECQ</name>
<reference evidence="7" key="1">
    <citation type="thesis" date="2020" institute="ProQuest LLC" country="789 East Eisenhower Parkway, Ann Arbor, MI, USA">
        <title>Comparative Genomics and Chromosome Evolution.</title>
        <authorList>
            <person name="Mudd A.B."/>
        </authorList>
    </citation>
    <scope>NUCLEOTIDE SEQUENCE</scope>
    <source>
        <strain evidence="7">HN-11 Male</strain>
        <tissue evidence="7">Kidney and liver</tissue>
    </source>
</reference>
<feature type="region of interest" description="Disordered" evidence="5">
    <location>
        <begin position="196"/>
        <end position="271"/>
    </location>
</feature>
<dbReference type="InterPro" id="IPR052865">
    <property type="entry name" value="Zinc_finger_BED"/>
</dbReference>
<feature type="compositionally biased region" description="Polar residues" evidence="5">
    <location>
        <begin position="148"/>
        <end position="164"/>
    </location>
</feature>
<sequence>MTHSDEQKDSQELFSGPCLDWEKMVPLPPEEFVVTDAQPLESSRGPADEAGDFRQLSQELLVGEEVNDDDETQLSICEIVVRAVSLREERTEDSKEEPLDDEVTGPTWFAKPIEERSSEGEASAAAGQVGRESGVARGRGRARVKTPPTVSQSTPSRQATLQRPRSSKVWMFFSESADDRRTVVCNLCRAKISRGATSTSLTTPSMRRHMMAKHPTRWDEGRSPPPGRTTASFPGPQPATQIQPPSQDIGTSASRPAPTPSPLLSSAPSSNVSQCSIQLSLAQALEPGRAERRMENAEGMQSSMQIERVMAARTMDRPRGGQNSGRRHRSAEASARTLGAQGPVQDADQQPDSLSSSDAHQVIVSSTASLLAAQHNISCALDRLAELEAWREEAIGTRL</sequence>
<feature type="compositionally biased region" description="Low complexity" evidence="5">
    <location>
        <begin position="251"/>
        <end position="270"/>
    </location>
</feature>
<accession>A0A8J6FAZ4</accession>
<keyword evidence="1" id="KW-0479">Metal-binding</keyword>
<dbReference type="GO" id="GO:0003677">
    <property type="term" value="F:DNA binding"/>
    <property type="evidence" value="ECO:0007669"/>
    <property type="project" value="InterPro"/>
</dbReference>
<dbReference type="GO" id="GO:0005634">
    <property type="term" value="C:nucleus"/>
    <property type="evidence" value="ECO:0007669"/>
    <property type="project" value="TreeGrafter"/>
</dbReference>
<evidence type="ECO:0000259" key="6">
    <source>
        <dbReference type="PROSITE" id="PS50808"/>
    </source>
</evidence>
<feature type="compositionally biased region" description="Basic residues" evidence="5">
    <location>
        <begin position="206"/>
        <end position="215"/>
    </location>
</feature>
<feature type="compositionally biased region" description="Polar residues" evidence="5">
    <location>
        <begin position="196"/>
        <end position="205"/>
    </location>
</feature>
<feature type="region of interest" description="Disordered" evidence="5">
    <location>
        <begin position="315"/>
        <end position="359"/>
    </location>
</feature>
<feature type="compositionally biased region" description="Low complexity" evidence="5">
    <location>
        <begin position="120"/>
        <end position="136"/>
    </location>
</feature>
<keyword evidence="3" id="KW-0862">Zinc</keyword>
<evidence type="ECO:0000313" key="8">
    <source>
        <dbReference type="Proteomes" id="UP000770717"/>
    </source>
</evidence>
<dbReference type="InterPro" id="IPR003656">
    <property type="entry name" value="Znf_BED"/>
</dbReference>
<feature type="region of interest" description="Disordered" evidence="5">
    <location>
        <begin position="112"/>
        <end position="165"/>
    </location>
</feature>
<dbReference type="PANTHER" id="PTHR47241:SF1">
    <property type="entry name" value="BED-TYPE DOMAIN-CONTAINING PROTEIN"/>
    <property type="match status" value="1"/>
</dbReference>
<dbReference type="InterPro" id="IPR036236">
    <property type="entry name" value="Znf_C2H2_sf"/>
</dbReference>
<dbReference type="EMBL" id="WNTK01000005">
    <property type="protein sequence ID" value="KAG9484021.1"/>
    <property type="molecule type" value="Genomic_DNA"/>
</dbReference>
<dbReference type="Proteomes" id="UP000770717">
    <property type="component" value="Unassembled WGS sequence"/>
</dbReference>
<keyword evidence="8" id="KW-1185">Reference proteome</keyword>
<keyword evidence="2 4" id="KW-0863">Zinc-finger</keyword>
<dbReference type="SMART" id="SM00614">
    <property type="entry name" value="ZnF_BED"/>
    <property type="match status" value="1"/>
</dbReference>
<gene>
    <name evidence="7" type="ORF">GDO78_009759</name>
</gene>
<proteinExistence type="predicted"/>